<dbReference type="AlphaFoldDB" id="A0A2U3TML6"/>
<dbReference type="PANTHER" id="PTHR10102">
    <property type="entry name" value="DNA-DIRECTED RNA POLYMERASE, MITOCHONDRIAL"/>
    <property type="match status" value="1"/>
</dbReference>
<dbReference type="RefSeq" id="YP_009486059.1">
    <property type="nucleotide sequence ID" value="NC_037756.1"/>
</dbReference>
<dbReference type="Pfam" id="PF00940">
    <property type="entry name" value="RNA_pol"/>
    <property type="match status" value="1"/>
</dbReference>
<comment type="function">
    <text evidence="8">DNA-dependent RNA polymerase catalyzes the transcription of DNA into RNA using the four ribonucleoside triphosphates as substrates.</text>
</comment>
<evidence type="ECO:0000256" key="5">
    <source>
        <dbReference type="ARBA" id="ARBA00022695"/>
    </source>
</evidence>
<keyword evidence="5 8" id="KW-0548">Nucleotidyltransferase</keyword>
<dbReference type="GO" id="GO:0034245">
    <property type="term" value="C:mitochondrial DNA-directed RNA polymerase complex"/>
    <property type="evidence" value="ECO:0007669"/>
    <property type="project" value="TreeGrafter"/>
</dbReference>
<dbReference type="SUPFAM" id="SSF56672">
    <property type="entry name" value="DNA/RNA polymerases"/>
    <property type="match status" value="1"/>
</dbReference>
<evidence type="ECO:0000259" key="9">
    <source>
        <dbReference type="Pfam" id="PF00940"/>
    </source>
</evidence>
<keyword evidence="3 8" id="KW-0240">DNA-directed RNA polymerase</keyword>
<dbReference type="GO" id="GO:0003899">
    <property type="term" value="F:DNA-directed RNA polymerase activity"/>
    <property type="evidence" value="ECO:0007669"/>
    <property type="project" value="UniProtKB-EC"/>
</dbReference>
<dbReference type="InterPro" id="IPR043502">
    <property type="entry name" value="DNA/RNA_pol_sf"/>
</dbReference>
<protein>
    <recommendedName>
        <fullName evidence="2 8">DNA-directed RNA polymerase</fullName>
        <ecNumber evidence="2 8">2.7.7.6</ecNumber>
    </recommendedName>
</protein>
<evidence type="ECO:0000256" key="8">
    <source>
        <dbReference type="RuleBase" id="RU003805"/>
    </source>
</evidence>
<geneLocation type="mitochondrion" evidence="10"/>
<dbReference type="PROSITE" id="PS00900">
    <property type="entry name" value="RNA_POL_PHAGE_1"/>
    <property type="match status" value="1"/>
</dbReference>
<dbReference type="PROSITE" id="PS00489">
    <property type="entry name" value="RNA_POL_PHAGE_2"/>
    <property type="match status" value="1"/>
</dbReference>
<gene>
    <name evidence="10" type="primary">orf119</name>
</gene>
<accession>A0A2U3TML6</accession>
<name>A0A2U3TML6_9AGAM</name>
<evidence type="ECO:0000256" key="2">
    <source>
        <dbReference type="ARBA" id="ARBA00012418"/>
    </source>
</evidence>
<organism evidence="10">
    <name type="scientific">Cantharellus appalachiensis</name>
    <dbReference type="NCBI Taxonomy" id="409893"/>
    <lineage>
        <taxon>Eukaryota</taxon>
        <taxon>Fungi</taxon>
        <taxon>Dikarya</taxon>
        <taxon>Basidiomycota</taxon>
        <taxon>Agaricomycotina</taxon>
        <taxon>Agaricomycetes</taxon>
        <taxon>Cantharellales</taxon>
        <taxon>Hydnaceae</taxon>
        <taxon>Cantharellus</taxon>
    </lineage>
</organism>
<feature type="domain" description="DNA-directed RNA polymerase C-terminal" evidence="9">
    <location>
        <begin position="10"/>
        <end position="117"/>
    </location>
</feature>
<keyword evidence="4 8" id="KW-0808">Transferase</keyword>
<evidence type="ECO:0000256" key="6">
    <source>
        <dbReference type="ARBA" id="ARBA00023163"/>
    </source>
</evidence>
<evidence type="ECO:0000256" key="4">
    <source>
        <dbReference type="ARBA" id="ARBA00022679"/>
    </source>
</evidence>
<dbReference type="InterPro" id="IPR002092">
    <property type="entry name" value="DNA-dir_Rpol_phage-type"/>
</dbReference>
<comment type="catalytic activity">
    <reaction evidence="7 8">
        <text>RNA(n) + a ribonucleoside 5'-triphosphate = RNA(n+1) + diphosphate</text>
        <dbReference type="Rhea" id="RHEA:21248"/>
        <dbReference type="Rhea" id="RHEA-COMP:14527"/>
        <dbReference type="Rhea" id="RHEA-COMP:17342"/>
        <dbReference type="ChEBI" id="CHEBI:33019"/>
        <dbReference type="ChEBI" id="CHEBI:61557"/>
        <dbReference type="ChEBI" id="CHEBI:140395"/>
        <dbReference type="EC" id="2.7.7.6"/>
    </reaction>
</comment>
<evidence type="ECO:0000256" key="3">
    <source>
        <dbReference type="ARBA" id="ARBA00022478"/>
    </source>
</evidence>
<dbReference type="EMBL" id="MG602716">
    <property type="protein sequence ID" value="AWA82120.1"/>
    <property type="molecule type" value="Genomic_DNA"/>
</dbReference>
<keyword evidence="10" id="KW-0496">Mitochondrion</keyword>
<dbReference type="PANTHER" id="PTHR10102:SF0">
    <property type="entry name" value="DNA-DIRECTED RNA POLYMERASE, MITOCHONDRIAL"/>
    <property type="match status" value="1"/>
</dbReference>
<dbReference type="GO" id="GO:0003677">
    <property type="term" value="F:DNA binding"/>
    <property type="evidence" value="ECO:0007669"/>
    <property type="project" value="InterPro"/>
</dbReference>
<dbReference type="GO" id="GO:0006390">
    <property type="term" value="P:mitochondrial transcription"/>
    <property type="evidence" value="ECO:0007669"/>
    <property type="project" value="TreeGrafter"/>
</dbReference>
<comment type="similarity">
    <text evidence="1 8">Belongs to the phage and mitochondrial RNA polymerase family.</text>
</comment>
<dbReference type="InterPro" id="IPR046950">
    <property type="entry name" value="DNA-dir_Rpol_C_phage-type"/>
</dbReference>
<keyword evidence="6 8" id="KW-0804">Transcription</keyword>
<reference evidence="10" key="1">
    <citation type="journal article" date="2018" name="Int. J. Biol. Macromol.">
        <title>Characterization of the mitochondrial genomes of three species in the ectomycorrhizal genus Cantharellus and phylogeny of Agaricomycetes.</title>
        <authorList>
            <person name="Li Q."/>
            <person name="Liao M."/>
            <person name="Yang M."/>
            <person name="Xiong C."/>
            <person name="Jin X."/>
            <person name="Chen Z."/>
            <person name="Huang W."/>
        </authorList>
    </citation>
    <scope>NUCLEOTIDE SEQUENCE</scope>
    <source>
        <strain evidence="10">S38</strain>
    </source>
</reference>
<evidence type="ECO:0000256" key="7">
    <source>
        <dbReference type="ARBA" id="ARBA00048552"/>
    </source>
</evidence>
<proteinExistence type="inferred from homology"/>
<sequence length="119" mass="13283">MQKLDKDPNTIISTPIFLDATCSGIQHLAGLLLDLELGSNVNLVEYTDKEKPGDIYEKIVDPINKAINKIGLDNINYANLAKIKLTRKILKQSIMTKVYNVTTVGIAEQLRTQLKELKS</sequence>
<evidence type="ECO:0000313" key="10">
    <source>
        <dbReference type="EMBL" id="AWA82120.1"/>
    </source>
</evidence>
<dbReference type="GeneID" id="36938681"/>
<dbReference type="EC" id="2.7.7.6" evidence="2 8"/>
<dbReference type="Gene3D" id="1.10.150.20">
    <property type="entry name" value="5' to 3' exonuclease, C-terminal subdomain"/>
    <property type="match status" value="1"/>
</dbReference>
<evidence type="ECO:0000256" key="1">
    <source>
        <dbReference type="ARBA" id="ARBA00009493"/>
    </source>
</evidence>